<keyword evidence="4" id="KW-1185">Reference proteome</keyword>
<dbReference type="EnsemblMetazoa" id="HelroT168941">
    <property type="protein sequence ID" value="HelroP168941"/>
    <property type="gene ID" value="HelroG168941"/>
</dbReference>
<sequence length="213" mass="24364">MGIRINVAVQNINIVPTYSDVTPHYFSPDEDEEDDDEDDEDNDDGDGEGKYSNGANDGNGKNEKGMAKREIRKNYCRTSSSTKFKTPIENNKRNSKSFCFYAPKHGTVFLFTRRISSLTGKLRLFASRMRPVKSYFMRPFFAKIRSSARHYDQKDATNLNKLAIHVHMRLFKGQKVLNTALSVKSLPTPVLVNSYGSEARIQKETLPVKYMQY</sequence>
<name>T1F161_HELRO</name>
<reference evidence="2 4" key="2">
    <citation type="journal article" date="2013" name="Nature">
        <title>Insights into bilaterian evolution from three spiralian genomes.</title>
        <authorList>
            <person name="Simakov O."/>
            <person name="Marletaz F."/>
            <person name="Cho S.J."/>
            <person name="Edsinger-Gonzales E."/>
            <person name="Havlak P."/>
            <person name="Hellsten U."/>
            <person name="Kuo D.H."/>
            <person name="Larsson T."/>
            <person name="Lv J."/>
            <person name="Arendt D."/>
            <person name="Savage R."/>
            <person name="Osoegawa K."/>
            <person name="de Jong P."/>
            <person name="Grimwood J."/>
            <person name="Chapman J.A."/>
            <person name="Shapiro H."/>
            <person name="Aerts A."/>
            <person name="Otillar R.P."/>
            <person name="Terry A.Y."/>
            <person name="Boore J.L."/>
            <person name="Grigoriev I.V."/>
            <person name="Lindberg D.R."/>
            <person name="Seaver E.C."/>
            <person name="Weisblat D.A."/>
            <person name="Putnam N.H."/>
            <person name="Rokhsar D.S."/>
        </authorList>
    </citation>
    <scope>NUCLEOTIDE SEQUENCE</scope>
</reference>
<dbReference type="KEGG" id="hro:HELRODRAFT_168941"/>
<reference evidence="4" key="1">
    <citation type="submission" date="2012-12" db="EMBL/GenBank/DDBJ databases">
        <authorList>
            <person name="Hellsten U."/>
            <person name="Grimwood J."/>
            <person name="Chapman J.A."/>
            <person name="Shapiro H."/>
            <person name="Aerts A."/>
            <person name="Otillar R.P."/>
            <person name="Terry A.Y."/>
            <person name="Boore J.L."/>
            <person name="Simakov O."/>
            <person name="Marletaz F."/>
            <person name="Cho S.-J."/>
            <person name="Edsinger-Gonzales E."/>
            <person name="Havlak P."/>
            <person name="Kuo D.-H."/>
            <person name="Larsson T."/>
            <person name="Lv J."/>
            <person name="Arendt D."/>
            <person name="Savage R."/>
            <person name="Osoegawa K."/>
            <person name="de Jong P."/>
            <person name="Lindberg D.R."/>
            <person name="Seaver E.C."/>
            <person name="Weisblat D.A."/>
            <person name="Putnam N.H."/>
            <person name="Grigoriev I.V."/>
            <person name="Rokhsar D.S."/>
        </authorList>
    </citation>
    <scope>NUCLEOTIDE SEQUENCE</scope>
</reference>
<dbReference type="GeneID" id="20202561"/>
<dbReference type="InParanoid" id="T1F161"/>
<evidence type="ECO:0000313" key="2">
    <source>
        <dbReference type="EMBL" id="ESO09009.1"/>
    </source>
</evidence>
<dbReference type="Proteomes" id="UP000015101">
    <property type="component" value="Unassembled WGS sequence"/>
</dbReference>
<evidence type="ECO:0000313" key="4">
    <source>
        <dbReference type="Proteomes" id="UP000015101"/>
    </source>
</evidence>
<evidence type="ECO:0000256" key="1">
    <source>
        <dbReference type="SAM" id="MobiDB-lite"/>
    </source>
</evidence>
<dbReference type="AlphaFoldDB" id="T1F161"/>
<dbReference type="HOGENOM" id="CLU_1295616_0_0_1"/>
<organism evidence="3 4">
    <name type="scientific">Helobdella robusta</name>
    <name type="common">Californian leech</name>
    <dbReference type="NCBI Taxonomy" id="6412"/>
    <lineage>
        <taxon>Eukaryota</taxon>
        <taxon>Metazoa</taxon>
        <taxon>Spiralia</taxon>
        <taxon>Lophotrochozoa</taxon>
        <taxon>Annelida</taxon>
        <taxon>Clitellata</taxon>
        <taxon>Hirudinea</taxon>
        <taxon>Rhynchobdellida</taxon>
        <taxon>Glossiphoniidae</taxon>
        <taxon>Helobdella</taxon>
    </lineage>
</organism>
<accession>T1F161</accession>
<dbReference type="RefSeq" id="XP_009013031.1">
    <property type="nucleotide sequence ID" value="XM_009014783.1"/>
</dbReference>
<evidence type="ECO:0000313" key="3">
    <source>
        <dbReference type="EnsemblMetazoa" id="HelroP168941"/>
    </source>
</evidence>
<dbReference type="EMBL" id="KB096023">
    <property type="protein sequence ID" value="ESO09009.1"/>
    <property type="molecule type" value="Genomic_DNA"/>
</dbReference>
<proteinExistence type="predicted"/>
<reference evidence="3" key="3">
    <citation type="submission" date="2015-06" db="UniProtKB">
        <authorList>
            <consortium name="EnsemblMetazoa"/>
        </authorList>
    </citation>
    <scope>IDENTIFICATION</scope>
</reference>
<feature type="compositionally biased region" description="Basic and acidic residues" evidence="1">
    <location>
        <begin position="60"/>
        <end position="72"/>
    </location>
</feature>
<dbReference type="EMBL" id="AMQM01003146">
    <property type="status" value="NOT_ANNOTATED_CDS"/>
    <property type="molecule type" value="Genomic_DNA"/>
</dbReference>
<gene>
    <name evidence="3" type="primary">20202561</name>
    <name evidence="2" type="ORF">HELRODRAFT_168941</name>
</gene>
<feature type="region of interest" description="Disordered" evidence="1">
    <location>
        <begin position="19"/>
        <end position="72"/>
    </location>
</feature>
<dbReference type="CTD" id="20202561"/>
<feature type="compositionally biased region" description="Acidic residues" evidence="1">
    <location>
        <begin position="28"/>
        <end position="46"/>
    </location>
</feature>
<protein>
    <submittedName>
        <fullName evidence="2 3">Uncharacterized protein</fullName>
    </submittedName>
</protein>